<gene>
    <name evidence="3" type="ORF">SPRG_14482</name>
</gene>
<dbReference type="InterPro" id="IPR001313">
    <property type="entry name" value="Pumilio_RNA-bd_rpt"/>
</dbReference>
<evidence type="ECO:0000313" key="3">
    <source>
        <dbReference type="EMBL" id="KDO20236.1"/>
    </source>
</evidence>
<dbReference type="GO" id="GO:0000056">
    <property type="term" value="P:ribosomal small subunit export from nucleus"/>
    <property type="evidence" value="ECO:0007669"/>
    <property type="project" value="TreeGrafter"/>
</dbReference>
<dbReference type="STRING" id="695850.A0A067C117"/>
<accession>A0A067C117</accession>
<evidence type="ECO:0000256" key="2">
    <source>
        <dbReference type="SAM" id="MobiDB-lite"/>
    </source>
</evidence>
<dbReference type="GO" id="GO:0005730">
    <property type="term" value="C:nucleolus"/>
    <property type="evidence" value="ECO:0007669"/>
    <property type="project" value="TreeGrafter"/>
</dbReference>
<dbReference type="GO" id="GO:0000447">
    <property type="term" value="P:endonucleolytic cleavage in ITS1 to separate SSU-rRNA from 5.8S rRNA and LSU-rRNA from tricistronic rRNA transcript (SSU-rRNA, 5.8S rRNA, LSU-rRNA)"/>
    <property type="evidence" value="ECO:0007669"/>
    <property type="project" value="TreeGrafter"/>
</dbReference>
<dbReference type="Pfam" id="PF22493">
    <property type="entry name" value="PUF_NOP9"/>
    <property type="match status" value="1"/>
</dbReference>
<dbReference type="InterPro" id="IPR040000">
    <property type="entry name" value="NOP9"/>
</dbReference>
<name>A0A067C117_SAPPC</name>
<dbReference type="EMBL" id="KK583318">
    <property type="protein sequence ID" value="KDO20236.1"/>
    <property type="molecule type" value="Genomic_DNA"/>
</dbReference>
<dbReference type="PANTHER" id="PTHR13102:SF0">
    <property type="entry name" value="NUCLEOLAR PROTEIN 9"/>
    <property type="match status" value="1"/>
</dbReference>
<dbReference type="SMART" id="SM00025">
    <property type="entry name" value="Pumilio"/>
    <property type="match status" value="5"/>
</dbReference>
<evidence type="ECO:0000256" key="1">
    <source>
        <dbReference type="ARBA" id="ARBA00022737"/>
    </source>
</evidence>
<dbReference type="GeneID" id="24136284"/>
<evidence type="ECO:0000313" key="4">
    <source>
        <dbReference type="Proteomes" id="UP000030745"/>
    </source>
</evidence>
<dbReference type="InterPro" id="IPR016024">
    <property type="entry name" value="ARM-type_fold"/>
</dbReference>
<dbReference type="GO" id="GO:0003723">
    <property type="term" value="F:RNA binding"/>
    <property type="evidence" value="ECO:0007669"/>
    <property type="project" value="InterPro"/>
</dbReference>
<organism evidence="3 4">
    <name type="scientific">Saprolegnia parasitica (strain CBS 223.65)</name>
    <dbReference type="NCBI Taxonomy" id="695850"/>
    <lineage>
        <taxon>Eukaryota</taxon>
        <taxon>Sar</taxon>
        <taxon>Stramenopiles</taxon>
        <taxon>Oomycota</taxon>
        <taxon>Saprolegniomycetes</taxon>
        <taxon>Saprolegniales</taxon>
        <taxon>Saprolegniaceae</taxon>
        <taxon>Saprolegnia</taxon>
    </lineage>
</organism>
<protein>
    <recommendedName>
        <fullName evidence="5">Pumilio domain-containing protein NOP9</fullName>
    </recommendedName>
</protein>
<feature type="region of interest" description="Disordered" evidence="2">
    <location>
        <begin position="588"/>
        <end position="627"/>
    </location>
</feature>
<dbReference type="GO" id="GO:0000480">
    <property type="term" value="P:endonucleolytic cleavage in 5'-ETS of tricistronic rRNA transcript (SSU-rRNA, 5.8S rRNA, LSU-rRNA)"/>
    <property type="evidence" value="ECO:0007669"/>
    <property type="project" value="TreeGrafter"/>
</dbReference>
<dbReference type="GO" id="GO:0000472">
    <property type="term" value="P:endonucleolytic cleavage to generate mature 5'-end of SSU-rRNA from (SSU-rRNA, 5.8S rRNA, LSU-rRNA)"/>
    <property type="evidence" value="ECO:0007669"/>
    <property type="project" value="TreeGrafter"/>
</dbReference>
<sequence>MADETHSHERPERVRPRRLEPDTTAYLLEVKTSLLESLGDDGDDTKSILLWNVLEELAPRIASAASDRHACEIVEVLVEHMSPRQLSFFVHKMEGYYSHLWTNRYSSHVLQRILSKVGAIVQAEVDGSLETTEDDDERSKNVPTMATLIVAMCTEVKDEWITLVDDVSASHVLRGVLCALAGRAPVAEKRGKKGKHGAVKFENLPKKSDDEKLNAVQYTVPATFTSTLTDIVEVMMDAPDHKLAELMFDHHAGPFLSIAVRVCPDALRQDLVFRLLNWDDEESSKKRFYDYAGDTVASHFLEALCQTASEDLWTSVFDRCMQSRLLEFSEHAISNYVVQNFISHVPTAAYAEIVLDEMKDALWTLLSMHRPGVIWRLAECCVRFKLHFERFFNSLTAAVAKQESKKPAAVQKDVVPALIALELSNSQNAKLSLNVAGARIVETLLQFPASITAPLVKSILGLNALQLVALSKDSVGSRCLVEPIWNSENDEAKIELFNKFKGQFGTLAMDRNGAFSVIKCFNTMSLEYKTMIAEELSFMDAKLVGNHFASMVLTNCNVHEFKTNEEKWRSTYERKRKVKELFSDLVDETSSTKKDKKQKKDKKAAKKAVQETTEPKAKKAKKAKKST</sequence>
<proteinExistence type="predicted"/>
<feature type="compositionally biased region" description="Basic residues" evidence="2">
    <location>
        <begin position="618"/>
        <end position="627"/>
    </location>
</feature>
<dbReference type="Proteomes" id="UP000030745">
    <property type="component" value="Unassembled WGS sequence"/>
</dbReference>
<dbReference type="SUPFAM" id="SSF48371">
    <property type="entry name" value="ARM repeat"/>
    <property type="match status" value="2"/>
</dbReference>
<feature type="compositionally biased region" description="Basic residues" evidence="2">
    <location>
        <begin position="594"/>
        <end position="606"/>
    </location>
</feature>
<dbReference type="GO" id="GO:0030686">
    <property type="term" value="C:90S preribosome"/>
    <property type="evidence" value="ECO:0007669"/>
    <property type="project" value="TreeGrafter"/>
</dbReference>
<dbReference type="VEuPathDB" id="FungiDB:SPRG_14482"/>
<reference evidence="3 4" key="1">
    <citation type="journal article" date="2013" name="PLoS Genet.">
        <title>Distinctive expansion of potential virulence genes in the genome of the oomycete fish pathogen Saprolegnia parasitica.</title>
        <authorList>
            <person name="Jiang R.H."/>
            <person name="de Bruijn I."/>
            <person name="Haas B.J."/>
            <person name="Belmonte R."/>
            <person name="Lobach L."/>
            <person name="Christie J."/>
            <person name="van den Ackerveken G."/>
            <person name="Bottin A."/>
            <person name="Bulone V."/>
            <person name="Diaz-Moreno S.M."/>
            <person name="Dumas B."/>
            <person name="Fan L."/>
            <person name="Gaulin E."/>
            <person name="Govers F."/>
            <person name="Grenville-Briggs L.J."/>
            <person name="Horner N.R."/>
            <person name="Levin J.Z."/>
            <person name="Mammella M."/>
            <person name="Meijer H.J."/>
            <person name="Morris P."/>
            <person name="Nusbaum C."/>
            <person name="Oome S."/>
            <person name="Phillips A.J."/>
            <person name="van Rooyen D."/>
            <person name="Rzeszutek E."/>
            <person name="Saraiva M."/>
            <person name="Secombes C.J."/>
            <person name="Seidl M.F."/>
            <person name="Snel B."/>
            <person name="Stassen J.H."/>
            <person name="Sykes S."/>
            <person name="Tripathy S."/>
            <person name="van den Berg H."/>
            <person name="Vega-Arreguin J.C."/>
            <person name="Wawra S."/>
            <person name="Young S.K."/>
            <person name="Zeng Q."/>
            <person name="Dieguez-Uribeondo J."/>
            <person name="Russ C."/>
            <person name="Tyler B.M."/>
            <person name="van West P."/>
        </authorList>
    </citation>
    <scope>NUCLEOTIDE SEQUENCE [LARGE SCALE GENOMIC DNA]</scope>
    <source>
        <strain evidence="3 4">CBS 223.65</strain>
    </source>
</reference>
<dbReference type="AlphaFoldDB" id="A0A067C117"/>
<dbReference type="GO" id="GO:0030688">
    <property type="term" value="C:preribosome, small subunit precursor"/>
    <property type="evidence" value="ECO:0007669"/>
    <property type="project" value="TreeGrafter"/>
</dbReference>
<dbReference type="KEGG" id="spar:SPRG_14482"/>
<keyword evidence="4" id="KW-1185">Reference proteome</keyword>
<dbReference type="RefSeq" id="XP_012209049.1">
    <property type="nucleotide sequence ID" value="XM_012353659.1"/>
</dbReference>
<dbReference type="Gene3D" id="1.25.10.10">
    <property type="entry name" value="Leucine-rich Repeat Variant"/>
    <property type="match status" value="3"/>
</dbReference>
<dbReference type="InterPro" id="IPR011989">
    <property type="entry name" value="ARM-like"/>
</dbReference>
<evidence type="ECO:0008006" key="5">
    <source>
        <dbReference type="Google" id="ProtNLM"/>
    </source>
</evidence>
<keyword evidence="1" id="KW-0677">Repeat</keyword>
<dbReference type="OrthoDB" id="392571at2759"/>
<dbReference type="OMA" id="HHLVRNF"/>
<dbReference type="PANTHER" id="PTHR13102">
    <property type="entry name" value="NUCLEOLAR PROTEIN 9"/>
    <property type="match status" value="1"/>
</dbReference>